<dbReference type="GO" id="GO:0016491">
    <property type="term" value="F:oxidoreductase activity"/>
    <property type="evidence" value="ECO:0007669"/>
    <property type="project" value="InterPro"/>
</dbReference>
<protein>
    <submittedName>
        <fullName evidence="5">DUF2236 domain-containing protein</fullName>
    </submittedName>
</protein>
<name>A0A6G9AFK3_9BACT</name>
<feature type="domain" description="Peptidase C14 caspase" evidence="2">
    <location>
        <begin position="7"/>
        <end position="265"/>
    </location>
</feature>
<dbReference type="Gene3D" id="3.40.50.1110">
    <property type="entry name" value="SGNH hydrolase"/>
    <property type="match status" value="1"/>
</dbReference>
<dbReference type="InterPro" id="IPR011600">
    <property type="entry name" value="Pept_C14_caspase"/>
</dbReference>
<evidence type="ECO:0000259" key="2">
    <source>
        <dbReference type="Pfam" id="PF00656"/>
    </source>
</evidence>
<feature type="domain" description="SGNH hydrolase-type esterase" evidence="4">
    <location>
        <begin position="775"/>
        <end position="983"/>
    </location>
</feature>
<dbReference type="Pfam" id="PF00656">
    <property type="entry name" value="Peptidase_C14"/>
    <property type="match status" value="1"/>
</dbReference>
<feature type="domain" description="ER-bound oxygenase mpaB/mpaB'/Rubber oxygenase catalytic" evidence="3">
    <location>
        <begin position="1156"/>
        <end position="1350"/>
    </location>
</feature>
<evidence type="ECO:0000256" key="1">
    <source>
        <dbReference type="SAM" id="MobiDB-lite"/>
    </source>
</evidence>
<dbReference type="GO" id="GO:0016788">
    <property type="term" value="F:hydrolase activity, acting on ester bonds"/>
    <property type="evidence" value="ECO:0007669"/>
    <property type="project" value="UniProtKB-ARBA"/>
</dbReference>
<dbReference type="PANTHER" id="PTHR37539">
    <property type="entry name" value="SECRETED PROTEIN-RELATED"/>
    <property type="match status" value="1"/>
</dbReference>
<proteinExistence type="predicted"/>
<feature type="region of interest" description="Disordered" evidence="1">
    <location>
        <begin position="1001"/>
        <end position="1027"/>
    </location>
</feature>
<dbReference type="InterPro" id="IPR018713">
    <property type="entry name" value="MPAB/Lcp_cat_dom"/>
</dbReference>
<evidence type="ECO:0000259" key="3">
    <source>
        <dbReference type="Pfam" id="PF09995"/>
    </source>
</evidence>
<dbReference type="Pfam" id="PF19458">
    <property type="entry name" value="DUF5995"/>
    <property type="match status" value="1"/>
</dbReference>
<dbReference type="GO" id="GO:0006508">
    <property type="term" value="P:proteolysis"/>
    <property type="evidence" value="ECO:0007669"/>
    <property type="project" value="InterPro"/>
</dbReference>
<dbReference type="Pfam" id="PF09995">
    <property type="entry name" value="MPAB_Lcp_cat"/>
    <property type="match status" value="1"/>
</dbReference>
<accession>A0A6G9AFK3</accession>
<dbReference type="KEGG" id="spib:G8759_00525"/>
<dbReference type="SUPFAM" id="SSF52266">
    <property type="entry name" value="SGNH hydrolase"/>
    <property type="match status" value="1"/>
</dbReference>
<dbReference type="InterPro" id="IPR029030">
    <property type="entry name" value="Caspase-like_dom_sf"/>
</dbReference>
<sequence>MPSPNLYALIVGIGAYERVRPLRGPVNDALSVNDYLGLLAPHFTLNIQVLTDQQANKTAIINGFQTHLTQAGPDDTVLFYFAGHGTQEAADPTIWLTETDGQLECLVCHDAGTANTWDFLLADKELRYLIGQVGATGAHVVTAFDCCHSGDNTRSDVLLMAALAEQDVRERRLTFNAPQRPYNGFCFHTEVPVELIKSEGIETALPQGAHVQMAACESDESAVEVNGEGVFTKHMLAVLGAAHGQLSYGDLHNRVRQTMRFGYEQHLRIYTPAASSPSDGGGSLLSRGFLNQPLDADTLTASVMFNRQEGWLLDVGAIHGVGQPNQTIYLYDRDGERYPLSVERIGADYSVVTMPDALRPTLDKTIVYRATVAGLLSQPIRLQLLNHGGLARDLPDLLNELTNRAGACFVTEDDPAKADYCLHVRNGLYYITYPDITDSLAHERPLIRPVQADDPQAFEGLADDLRHLARWHYLTHLRNPKVIEPVLNVVVETTSEQSIPLTEAHPAPLPVQFTRINPTKPYLAQLRIRLTNPNDQALYCTVLYLSRDFGSFLDFLPTNYRLEAGQNVSLGLADRKAPTGRQTTLRLGLEEVIRQYNWPTVFEQIKLLITTEPLSEKTLAFIKLNALPSPPVLADRNKPDGMTRGAFEIDADETEPLPEWSTQTLTLQLVNPLYNQVRADEVGQMLEPVADGSYSVQTDFALGLYYKTTPANGLLPDLQLRDELVLIHPAEGERGLWNDLKVGIANRIANQLRNRQYRQNLIRYPDRIRIVAEGDSWFHYPFLLRDIVDYLSGVYTVFNVASAGTTMDDYLKEGNFLEAIAQVKPAFFLLSGGGDELFGEAFPRLIRDVPRADVSDASRYVSDAIDETLAQLNERFTRMLRLVQQGYPKVNVLIHGYDYVIPANNVMNRQPGWLGKILVAKGITDANEREGIIRYVVDAFNNELRRVSAAYTNVTYLDLRSTIQRTNRPADYWYDEVHPNDKGFLRLASRYVSHINHKEGKTDSIDATSTDAIGEDGAQTGPGDAPERWSTAYLESKRLSGDPLADQVIETLLAENQKGEIDQIFQVLVRNRHFPNPAFDILPDPVKRIVENYFGQTRQLPANAEPFKLMIASEVFKHHGPKILFILLCKSLPLCYTCWRGAKVLYRTGRLRVNDGSLDAFSRRVMETAQFVVDMMTHNNFEHDGTAIVATQKVRLMHATIRYFAQQRAWDIDTYGIPINQEDLAGTLLSFNVTILDGLDQLGVMLTPEERSAYMHLWSVVGTMIGIDPDLVVEDENEARALMKAIMDHQAGPSIEGAELTNACIELMNERMVVGPLKRLSPYFVRFFIGDHYADMLRIPTVDPDNSFVLEAAQWLDKGIREMNERNLLLAALGRSLSHSMVTGFMRFTNAAKHEQFYLPSALTDDWEAVTPDFRIPPLDRIEDMISYLDKLARHFRAQNNPMGLFCAVYKLVTERVATGIRLGLFENPVEMEQVDVGFGNRYFEAINLYFDGKPAPGPWQLSFDAARTLLTTDQHIFSAANAHITFDLPIVVAEVYRGKDIELFKDDFTRMNALFDDLYHQMNDNVGRIFRPFGRILTYFSDQIIRLESEVMKKGRELAWQKSGLLHRATDTTEHTRLLAQLEADATALGDAIVHPPVLLRMPLQRIAKQEFGTAAHKIDVMLRTALLPEVA</sequence>
<gene>
    <name evidence="5" type="ORF">G8759_00525</name>
</gene>
<dbReference type="Gene3D" id="3.40.50.1460">
    <property type="match status" value="1"/>
</dbReference>
<keyword evidence="6" id="KW-1185">Reference proteome</keyword>
<dbReference type="SUPFAM" id="SSF52129">
    <property type="entry name" value="Caspase-like"/>
    <property type="match status" value="1"/>
</dbReference>
<dbReference type="CDD" id="cd00229">
    <property type="entry name" value="SGNH_hydrolase"/>
    <property type="match status" value="1"/>
</dbReference>
<dbReference type="Proteomes" id="UP000501802">
    <property type="component" value="Chromosome"/>
</dbReference>
<evidence type="ECO:0000259" key="4">
    <source>
        <dbReference type="Pfam" id="PF13472"/>
    </source>
</evidence>
<dbReference type="PANTHER" id="PTHR37539:SF1">
    <property type="entry name" value="ER-BOUND OXYGENASE MPAB_MPAB'_RUBBER OXYGENASE CATALYTIC DOMAIN-CONTAINING PROTEIN"/>
    <property type="match status" value="1"/>
</dbReference>
<evidence type="ECO:0000313" key="5">
    <source>
        <dbReference type="EMBL" id="QIP11230.1"/>
    </source>
</evidence>
<organism evidence="5 6">
    <name type="scientific">Spirosoma aureum</name>
    <dbReference type="NCBI Taxonomy" id="2692134"/>
    <lineage>
        <taxon>Bacteria</taxon>
        <taxon>Pseudomonadati</taxon>
        <taxon>Bacteroidota</taxon>
        <taxon>Cytophagia</taxon>
        <taxon>Cytophagales</taxon>
        <taxon>Cytophagaceae</taxon>
        <taxon>Spirosoma</taxon>
    </lineage>
</organism>
<dbReference type="InterPro" id="IPR036514">
    <property type="entry name" value="SGNH_hydro_sf"/>
</dbReference>
<dbReference type="Pfam" id="PF13472">
    <property type="entry name" value="Lipase_GDSL_2"/>
    <property type="match status" value="1"/>
</dbReference>
<evidence type="ECO:0000313" key="6">
    <source>
        <dbReference type="Proteomes" id="UP000501802"/>
    </source>
</evidence>
<dbReference type="InterPro" id="IPR046037">
    <property type="entry name" value="DUF5995"/>
</dbReference>
<dbReference type="InterPro" id="IPR037473">
    <property type="entry name" value="Lcp-like"/>
</dbReference>
<dbReference type="GO" id="GO:0004197">
    <property type="term" value="F:cysteine-type endopeptidase activity"/>
    <property type="evidence" value="ECO:0007669"/>
    <property type="project" value="InterPro"/>
</dbReference>
<dbReference type="EMBL" id="CP050063">
    <property type="protein sequence ID" value="QIP11230.1"/>
    <property type="molecule type" value="Genomic_DNA"/>
</dbReference>
<dbReference type="RefSeq" id="WP_167204260.1">
    <property type="nucleotide sequence ID" value="NZ_CP050063.1"/>
</dbReference>
<dbReference type="InterPro" id="IPR013830">
    <property type="entry name" value="SGNH_hydro"/>
</dbReference>
<reference evidence="5 6" key="1">
    <citation type="submission" date="2020-03" db="EMBL/GenBank/DDBJ databases">
        <authorList>
            <person name="Kim M.K."/>
        </authorList>
    </citation>
    <scope>NUCLEOTIDE SEQUENCE [LARGE SCALE GENOMIC DNA]</scope>
    <source>
        <strain evidence="5 6">BT328</strain>
    </source>
</reference>